<dbReference type="KEGG" id="dfa:DFA_00783"/>
<protein>
    <submittedName>
        <fullName evidence="2">Uncharacterized protein</fullName>
    </submittedName>
</protein>
<feature type="region of interest" description="Disordered" evidence="1">
    <location>
        <begin position="143"/>
        <end position="173"/>
    </location>
</feature>
<dbReference type="EMBL" id="GL883010">
    <property type="protein sequence ID" value="EGG20916.1"/>
    <property type="molecule type" value="Genomic_DNA"/>
</dbReference>
<dbReference type="Proteomes" id="UP000007797">
    <property type="component" value="Unassembled WGS sequence"/>
</dbReference>
<organism evidence="2 3">
    <name type="scientific">Cavenderia fasciculata</name>
    <name type="common">Slime mold</name>
    <name type="synonym">Dictyostelium fasciculatum</name>
    <dbReference type="NCBI Taxonomy" id="261658"/>
    <lineage>
        <taxon>Eukaryota</taxon>
        <taxon>Amoebozoa</taxon>
        <taxon>Evosea</taxon>
        <taxon>Eumycetozoa</taxon>
        <taxon>Dictyostelia</taxon>
        <taxon>Acytosteliales</taxon>
        <taxon>Cavenderiaceae</taxon>
        <taxon>Cavenderia</taxon>
    </lineage>
</organism>
<reference evidence="3" key="1">
    <citation type="journal article" date="2011" name="Genome Res.">
        <title>Phylogeny-wide analysis of social amoeba genomes highlights ancient origins for complex intercellular communication.</title>
        <authorList>
            <person name="Heidel A.J."/>
            <person name="Lawal H.M."/>
            <person name="Felder M."/>
            <person name="Schilde C."/>
            <person name="Helps N.R."/>
            <person name="Tunggal B."/>
            <person name="Rivero F."/>
            <person name="John U."/>
            <person name="Schleicher M."/>
            <person name="Eichinger L."/>
            <person name="Platzer M."/>
            <person name="Noegel A.A."/>
            <person name="Schaap P."/>
            <person name="Gloeckner G."/>
        </authorList>
    </citation>
    <scope>NUCLEOTIDE SEQUENCE [LARGE SCALE GENOMIC DNA]</scope>
    <source>
        <strain evidence="3">SH3</strain>
    </source>
</reference>
<evidence type="ECO:0000313" key="3">
    <source>
        <dbReference type="Proteomes" id="UP000007797"/>
    </source>
</evidence>
<dbReference type="GeneID" id="14873823"/>
<accession>F4PTT7</accession>
<gene>
    <name evidence="2" type="ORF">DFA_00783</name>
</gene>
<feature type="compositionally biased region" description="Low complexity" evidence="1">
    <location>
        <begin position="153"/>
        <end position="164"/>
    </location>
</feature>
<name>F4PTT7_CACFS</name>
<keyword evidence="3" id="KW-1185">Reference proteome</keyword>
<evidence type="ECO:0000313" key="2">
    <source>
        <dbReference type="EMBL" id="EGG20916.1"/>
    </source>
</evidence>
<dbReference type="AlphaFoldDB" id="F4PTT7"/>
<evidence type="ECO:0000256" key="1">
    <source>
        <dbReference type="SAM" id="MobiDB-lite"/>
    </source>
</evidence>
<proteinExistence type="predicted"/>
<sequence>MSDTSSSSSSTSQGGVFRPAARAILSFFNEAKSAVPTNVGSAESTIDNSFKTASKAIVNSVDIVGIRDNYRKATKVVKEAPPALVVASATLLPILLFKKVPSVKDPALGAIGFCVSMYYCYPELISRGSKKVLEVYKEKRDQYQQQSIKKVETPSLPTTTNNKSTPPPSTSNK</sequence>
<dbReference type="RefSeq" id="XP_004358766.1">
    <property type="nucleotide sequence ID" value="XM_004358709.1"/>
</dbReference>
<dbReference type="OrthoDB" id="18689at2759"/>